<dbReference type="Proteomes" id="UP001642487">
    <property type="component" value="Chromosome 9"/>
</dbReference>
<evidence type="ECO:0000256" key="1">
    <source>
        <dbReference type="SAM" id="MobiDB-lite"/>
    </source>
</evidence>
<proteinExistence type="predicted"/>
<name>A0ABP0Z9A4_9ROSI</name>
<feature type="compositionally biased region" description="Polar residues" evidence="1">
    <location>
        <begin position="1"/>
        <end position="19"/>
    </location>
</feature>
<feature type="compositionally biased region" description="Basic residues" evidence="1">
    <location>
        <begin position="22"/>
        <end position="31"/>
    </location>
</feature>
<evidence type="ECO:0000313" key="3">
    <source>
        <dbReference type="Proteomes" id="UP001642487"/>
    </source>
</evidence>
<sequence length="73" mass="8259">MDSIQNVAMNSGGSASPSTIKKDRKGKRKRGSTWMKEITCVHSERSRRMVEYNEHGQPTGENETKLKSFIETT</sequence>
<feature type="compositionally biased region" description="Basic and acidic residues" evidence="1">
    <location>
        <begin position="62"/>
        <end position="73"/>
    </location>
</feature>
<feature type="region of interest" description="Disordered" evidence="1">
    <location>
        <begin position="51"/>
        <end position="73"/>
    </location>
</feature>
<feature type="region of interest" description="Disordered" evidence="1">
    <location>
        <begin position="1"/>
        <end position="33"/>
    </location>
</feature>
<feature type="non-terminal residue" evidence="2">
    <location>
        <position position="73"/>
    </location>
</feature>
<organism evidence="2 3">
    <name type="scientific">Citrullus colocynthis</name>
    <name type="common">colocynth</name>
    <dbReference type="NCBI Taxonomy" id="252529"/>
    <lineage>
        <taxon>Eukaryota</taxon>
        <taxon>Viridiplantae</taxon>
        <taxon>Streptophyta</taxon>
        <taxon>Embryophyta</taxon>
        <taxon>Tracheophyta</taxon>
        <taxon>Spermatophyta</taxon>
        <taxon>Magnoliopsida</taxon>
        <taxon>eudicotyledons</taxon>
        <taxon>Gunneridae</taxon>
        <taxon>Pentapetalae</taxon>
        <taxon>rosids</taxon>
        <taxon>fabids</taxon>
        <taxon>Cucurbitales</taxon>
        <taxon>Cucurbitaceae</taxon>
        <taxon>Benincaseae</taxon>
        <taxon>Citrullus</taxon>
    </lineage>
</organism>
<accession>A0ABP0Z9A4</accession>
<protein>
    <submittedName>
        <fullName evidence="2">Uncharacterized protein</fullName>
    </submittedName>
</protein>
<evidence type="ECO:0000313" key="2">
    <source>
        <dbReference type="EMBL" id="CAK9329326.1"/>
    </source>
</evidence>
<gene>
    <name evidence="2" type="ORF">CITCOLO1_LOCUS21772</name>
</gene>
<dbReference type="EMBL" id="OZ021743">
    <property type="protein sequence ID" value="CAK9329326.1"/>
    <property type="molecule type" value="Genomic_DNA"/>
</dbReference>
<keyword evidence="3" id="KW-1185">Reference proteome</keyword>
<reference evidence="2 3" key="1">
    <citation type="submission" date="2024-03" db="EMBL/GenBank/DDBJ databases">
        <authorList>
            <person name="Gkanogiannis A."/>
            <person name="Becerra Lopez-Lavalle L."/>
        </authorList>
    </citation>
    <scope>NUCLEOTIDE SEQUENCE [LARGE SCALE GENOMIC DNA]</scope>
</reference>